<dbReference type="Proteomes" id="UP000615755">
    <property type="component" value="Unassembled WGS sequence"/>
</dbReference>
<evidence type="ECO:0000313" key="2">
    <source>
        <dbReference type="Proteomes" id="UP000615755"/>
    </source>
</evidence>
<comment type="caution">
    <text evidence="1">The sequence shown here is derived from an EMBL/GenBank/DDBJ whole genome shotgun (WGS) entry which is preliminary data.</text>
</comment>
<proteinExistence type="predicted"/>
<sequence>MLSRLFAYLNPHKAINGDVYSFYKAINTNINIWLISF</sequence>
<protein>
    <submittedName>
        <fullName evidence="1">Uncharacterized protein</fullName>
    </submittedName>
</protein>
<name>A0ABR9EEU8_9GAMM</name>
<accession>A0ABR9EEU8</accession>
<gene>
    <name evidence="1" type="ORF">PAUR_a3963</name>
</gene>
<dbReference type="EMBL" id="AQGV01000013">
    <property type="protein sequence ID" value="MBE0369459.1"/>
    <property type="molecule type" value="Genomic_DNA"/>
</dbReference>
<reference evidence="1 2" key="1">
    <citation type="submission" date="2015-03" db="EMBL/GenBank/DDBJ databases">
        <title>Genome sequence of Pseudoalteromonas aurantia.</title>
        <authorList>
            <person name="Xie B.-B."/>
            <person name="Rong J.-C."/>
            <person name="Qin Q.-L."/>
            <person name="Zhang Y.-Z."/>
        </authorList>
    </citation>
    <scope>NUCLEOTIDE SEQUENCE [LARGE SCALE GENOMIC DNA]</scope>
    <source>
        <strain evidence="1 2">208</strain>
    </source>
</reference>
<organism evidence="1 2">
    <name type="scientific">Pseudoalteromonas aurantia 208</name>
    <dbReference type="NCBI Taxonomy" id="1314867"/>
    <lineage>
        <taxon>Bacteria</taxon>
        <taxon>Pseudomonadati</taxon>
        <taxon>Pseudomonadota</taxon>
        <taxon>Gammaproteobacteria</taxon>
        <taxon>Alteromonadales</taxon>
        <taxon>Pseudoalteromonadaceae</taxon>
        <taxon>Pseudoalteromonas</taxon>
    </lineage>
</organism>
<keyword evidence="2" id="KW-1185">Reference proteome</keyword>
<evidence type="ECO:0000313" key="1">
    <source>
        <dbReference type="EMBL" id="MBE0369459.1"/>
    </source>
</evidence>